<dbReference type="InterPro" id="IPR003959">
    <property type="entry name" value="ATPase_AAA_core"/>
</dbReference>
<evidence type="ECO:0000313" key="5">
    <source>
        <dbReference type="EMBL" id="KAJ2843530.1"/>
    </source>
</evidence>
<dbReference type="InterPro" id="IPR041569">
    <property type="entry name" value="AAA_lid_3"/>
</dbReference>
<proteinExistence type="inferred from homology"/>
<dbReference type="FunFam" id="3.40.50.300:FF:001985">
    <property type="entry name" value="Chromosome 9, whole genome shotgun sequence"/>
    <property type="match status" value="1"/>
</dbReference>
<dbReference type="InterPro" id="IPR050168">
    <property type="entry name" value="AAA_ATPase_domain"/>
</dbReference>
<comment type="caution">
    <text evidence="5">The sequence shown here is derived from an EMBL/GenBank/DDBJ whole genome shotgun (WGS) entry which is preliminary data.</text>
</comment>
<dbReference type="InterPro" id="IPR027417">
    <property type="entry name" value="P-loop_NTPase"/>
</dbReference>
<protein>
    <submittedName>
        <fullName evidence="5">AAA+-type ATPase</fullName>
    </submittedName>
</protein>
<organism evidence="5 6">
    <name type="scientific">Coemansia brasiliensis</name>
    <dbReference type="NCBI Taxonomy" id="2650707"/>
    <lineage>
        <taxon>Eukaryota</taxon>
        <taxon>Fungi</taxon>
        <taxon>Fungi incertae sedis</taxon>
        <taxon>Zoopagomycota</taxon>
        <taxon>Kickxellomycotina</taxon>
        <taxon>Kickxellomycetes</taxon>
        <taxon>Kickxellales</taxon>
        <taxon>Kickxellaceae</taxon>
        <taxon>Coemansia</taxon>
    </lineage>
</organism>
<reference evidence="5" key="1">
    <citation type="submission" date="2022-07" db="EMBL/GenBank/DDBJ databases">
        <title>Phylogenomic reconstructions and comparative analyses of Kickxellomycotina fungi.</title>
        <authorList>
            <person name="Reynolds N.K."/>
            <person name="Stajich J.E."/>
            <person name="Barry K."/>
            <person name="Grigoriev I.V."/>
            <person name="Crous P."/>
            <person name="Smith M.E."/>
        </authorList>
    </citation>
    <scope>NUCLEOTIDE SEQUENCE</scope>
    <source>
        <strain evidence="5">NRRL 1566</strain>
    </source>
</reference>
<dbReference type="Proteomes" id="UP001139887">
    <property type="component" value="Unassembled WGS sequence"/>
</dbReference>
<dbReference type="PANTHER" id="PTHR23077">
    <property type="entry name" value="AAA-FAMILY ATPASE"/>
    <property type="match status" value="1"/>
</dbReference>
<dbReference type="PROSITE" id="PS00674">
    <property type="entry name" value="AAA"/>
    <property type="match status" value="1"/>
</dbReference>
<dbReference type="SMART" id="SM00382">
    <property type="entry name" value="AAA"/>
    <property type="match status" value="2"/>
</dbReference>
<dbReference type="AlphaFoldDB" id="A0A9W8I654"/>
<feature type="non-terminal residue" evidence="5">
    <location>
        <position position="1"/>
    </location>
</feature>
<dbReference type="GO" id="GO:0005524">
    <property type="term" value="F:ATP binding"/>
    <property type="evidence" value="ECO:0007669"/>
    <property type="project" value="UniProtKB-KW"/>
</dbReference>
<evidence type="ECO:0000256" key="1">
    <source>
        <dbReference type="ARBA" id="ARBA00022741"/>
    </source>
</evidence>
<evidence type="ECO:0000256" key="3">
    <source>
        <dbReference type="RuleBase" id="RU003651"/>
    </source>
</evidence>
<keyword evidence="6" id="KW-1185">Reference proteome</keyword>
<dbReference type="InterPro" id="IPR003593">
    <property type="entry name" value="AAA+_ATPase"/>
</dbReference>
<dbReference type="GO" id="GO:0005737">
    <property type="term" value="C:cytoplasm"/>
    <property type="evidence" value="ECO:0007669"/>
    <property type="project" value="TreeGrafter"/>
</dbReference>
<dbReference type="InterPro" id="IPR003960">
    <property type="entry name" value="ATPase_AAA_CS"/>
</dbReference>
<dbReference type="CDD" id="cd19511">
    <property type="entry name" value="RecA-like_CDC48_r2-like"/>
    <property type="match status" value="1"/>
</dbReference>
<gene>
    <name evidence="5" type="primary">AFG2_2</name>
    <name evidence="5" type="ORF">IWW36_005532</name>
</gene>
<dbReference type="OrthoDB" id="27435at2759"/>
<dbReference type="Pfam" id="PF00004">
    <property type="entry name" value="AAA"/>
    <property type="match status" value="2"/>
</dbReference>
<feature type="non-terminal residue" evidence="5">
    <location>
        <position position="508"/>
    </location>
</feature>
<name>A0A9W8I654_9FUNG</name>
<comment type="similarity">
    <text evidence="3">Belongs to the AAA ATPase family.</text>
</comment>
<evidence type="ECO:0000259" key="4">
    <source>
        <dbReference type="SMART" id="SM00382"/>
    </source>
</evidence>
<dbReference type="SUPFAM" id="SSF52540">
    <property type="entry name" value="P-loop containing nucleoside triphosphate hydrolases"/>
    <property type="match status" value="2"/>
</dbReference>
<dbReference type="PANTHER" id="PTHR23077:SF27">
    <property type="entry name" value="ATPASE FAMILY GENE 2 PROTEIN HOMOLOG A"/>
    <property type="match status" value="1"/>
</dbReference>
<feature type="domain" description="AAA+ ATPase" evidence="4">
    <location>
        <begin position="123"/>
        <end position="264"/>
    </location>
</feature>
<sequence>SFSISELPVEYIKETLADLGCVWPGQLVDISWGGALRRLQVQQIWTNDTGADELAAGHCALITSSAAVDIATASTHTADAYSPTAPVDYDSIGGLEKEIAEIRQLVEAALYQPQMFLEYGLNPPRGVLLYGPPGTGKTLIARAVAYASKARIYIINGAEIMSRFYGESEARIRDIFEQARRQQSGPSIVFIDEIDALCPKRSDRESEANKRVVTTLLTLLDGAKDGQAGDGVVVLAATNRPNAIDPALRRPGRLDREIEIPIPNAAGRLHILEKKLACMPNSLTQAQIETVAGALHGYVGADIDALLREAAIMAINRVAKLAEHGLPTVTHGDVELAMKAVRPSTMREITLEIPNVLWSDIGGQHETKQLLRESVEWPLKHAAAFERMGIRPPKGVLLYGPPGCSKTLTAKALATEAGLNFIAVRGPELLSKWVGESEKAVREVFRKARAAAPSIVFFDEIDALAVRRGAAGDGTSVADRVLSQLLTELDGIEPLVSVTVVAATNRPD</sequence>
<dbReference type="Gene3D" id="1.10.8.60">
    <property type="match status" value="1"/>
</dbReference>
<evidence type="ECO:0000313" key="6">
    <source>
        <dbReference type="Proteomes" id="UP001139887"/>
    </source>
</evidence>
<dbReference type="GO" id="GO:0016887">
    <property type="term" value="F:ATP hydrolysis activity"/>
    <property type="evidence" value="ECO:0007669"/>
    <property type="project" value="InterPro"/>
</dbReference>
<dbReference type="Pfam" id="PF17862">
    <property type="entry name" value="AAA_lid_3"/>
    <property type="match status" value="1"/>
</dbReference>
<keyword evidence="2 3" id="KW-0067">ATP-binding</keyword>
<evidence type="ECO:0000256" key="2">
    <source>
        <dbReference type="ARBA" id="ARBA00022840"/>
    </source>
</evidence>
<feature type="domain" description="AAA+ ATPase" evidence="4">
    <location>
        <begin position="392"/>
        <end position="508"/>
    </location>
</feature>
<dbReference type="Gene3D" id="3.40.50.300">
    <property type="entry name" value="P-loop containing nucleotide triphosphate hydrolases"/>
    <property type="match status" value="2"/>
</dbReference>
<keyword evidence="1 3" id="KW-0547">Nucleotide-binding</keyword>
<accession>A0A9W8I654</accession>
<dbReference type="FunFam" id="3.40.50.300:FF:000661">
    <property type="entry name" value="calmodulin-interacting protein 111 isoform X1"/>
    <property type="match status" value="1"/>
</dbReference>
<dbReference type="EMBL" id="JANBUW010001380">
    <property type="protein sequence ID" value="KAJ2843530.1"/>
    <property type="molecule type" value="Genomic_DNA"/>
</dbReference>
<dbReference type="CDD" id="cd19503">
    <property type="entry name" value="RecA-like_CDC48_NLV2_r1-like"/>
    <property type="match status" value="1"/>
</dbReference>